<dbReference type="SUPFAM" id="SSF46785">
    <property type="entry name" value="Winged helix' DNA-binding domain"/>
    <property type="match status" value="1"/>
</dbReference>
<dbReference type="InterPro" id="IPR055121">
    <property type="entry name" value="HTH_69"/>
</dbReference>
<dbReference type="Proteomes" id="UP000663873">
    <property type="component" value="Unassembled WGS sequence"/>
</dbReference>
<feature type="non-terminal residue" evidence="2">
    <location>
        <position position="102"/>
    </location>
</feature>
<evidence type="ECO:0000313" key="2">
    <source>
        <dbReference type="EMBL" id="CAF4772566.1"/>
    </source>
</evidence>
<proteinExistence type="predicted"/>
<comment type="caution">
    <text evidence="2">The sequence shown here is derived from an EMBL/GenBank/DDBJ whole genome shotgun (WGS) entry which is preliminary data.</text>
</comment>
<feature type="non-terminal residue" evidence="2">
    <location>
        <position position="1"/>
    </location>
</feature>
<reference evidence="2" key="1">
    <citation type="submission" date="2021-02" db="EMBL/GenBank/DDBJ databases">
        <authorList>
            <person name="Nowell W R."/>
        </authorList>
    </citation>
    <scope>NUCLEOTIDE SEQUENCE</scope>
</reference>
<evidence type="ECO:0000313" key="3">
    <source>
        <dbReference type="Proteomes" id="UP000663873"/>
    </source>
</evidence>
<dbReference type="EMBL" id="CAJOBP010043302">
    <property type="protein sequence ID" value="CAF4772566.1"/>
    <property type="molecule type" value="Genomic_DNA"/>
</dbReference>
<dbReference type="InterPro" id="IPR036390">
    <property type="entry name" value="WH_DNA-bd_sf"/>
</dbReference>
<evidence type="ECO:0000259" key="1">
    <source>
        <dbReference type="Pfam" id="PF22979"/>
    </source>
</evidence>
<protein>
    <recommendedName>
        <fullName evidence="1">Winged helix-turn-helix domain-containing protein</fullName>
    </recommendedName>
</protein>
<gene>
    <name evidence="2" type="ORF">UJA718_LOCUS39980</name>
</gene>
<dbReference type="AlphaFoldDB" id="A0A821MQV4"/>
<sequence length="102" mass="12135">KQYVSRLMLYDNDYLSEMHEKNPERYADLINEKLLDLLEQAFPNPMFVDDLAKYVECDGQTVFNYLVELEDKNLVKHLGQYGEQWTRVIIAAQEEDTHSQFE</sequence>
<name>A0A821MQV4_9BILA</name>
<organism evidence="2 3">
    <name type="scientific">Rotaria socialis</name>
    <dbReference type="NCBI Taxonomy" id="392032"/>
    <lineage>
        <taxon>Eukaryota</taxon>
        <taxon>Metazoa</taxon>
        <taxon>Spiralia</taxon>
        <taxon>Gnathifera</taxon>
        <taxon>Rotifera</taxon>
        <taxon>Eurotatoria</taxon>
        <taxon>Bdelloidea</taxon>
        <taxon>Philodinida</taxon>
        <taxon>Philodinidae</taxon>
        <taxon>Rotaria</taxon>
    </lineage>
</organism>
<feature type="domain" description="Winged helix-turn-helix" evidence="1">
    <location>
        <begin position="28"/>
        <end position="88"/>
    </location>
</feature>
<dbReference type="Pfam" id="PF22979">
    <property type="entry name" value="HTH_69"/>
    <property type="match status" value="1"/>
</dbReference>
<keyword evidence="3" id="KW-1185">Reference proteome</keyword>
<accession>A0A821MQV4</accession>